<proteinExistence type="predicted"/>
<dbReference type="AlphaFoldDB" id="A0A0L0SQP6"/>
<reference evidence="3" key="2">
    <citation type="submission" date="2009-11" db="EMBL/GenBank/DDBJ databases">
        <title>The Genome Sequence of Allomyces macrogynus strain ATCC 38327.</title>
        <authorList>
            <consortium name="The Broad Institute Genome Sequencing Platform"/>
            <person name="Russ C."/>
            <person name="Cuomo C."/>
            <person name="Shea T."/>
            <person name="Young S.K."/>
            <person name="Zeng Q."/>
            <person name="Koehrsen M."/>
            <person name="Haas B."/>
            <person name="Borodovsky M."/>
            <person name="Guigo R."/>
            <person name="Alvarado L."/>
            <person name="Berlin A."/>
            <person name="Borenstein D."/>
            <person name="Chen Z."/>
            <person name="Engels R."/>
            <person name="Freedman E."/>
            <person name="Gellesch M."/>
            <person name="Goldberg J."/>
            <person name="Griggs A."/>
            <person name="Gujja S."/>
            <person name="Heiman D."/>
            <person name="Hepburn T."/>
            <person name="Howarth C."/>
            <person name="Jen D."/>
            <person name="Larson L."/>
            <person name="Lewis B."/>
            <person name="Mehta T."/>
            <person name="Park D."/>
            <person name="Pearson M."/>
            <person name="Roberts A."/>
            <person name="Saif S."/>
            <person name="Shenoy N."/>
            <person name="Sisk P."/>
            <person name="Stolte C."/>
            <person name="Sykes S."/>
            <person name="Walk T."/>
            <person name="White J."/>
            <person name="Yandava C."/>
            <person name="Burger G."/>
            <person name="Gray M.W."/>
            <person name="Holland P.W.H."/>
            <person name="King N."/>
            <person name="Lang F.B.F."/>
            <person name="Roger A.J."/>
            <person name="Ruiz-Trillo I."/>
            <person name="Lander E."/>
            <person name="Nusbaum C."/>
        </authorList>
    </citation>
    <scope>NUCLEOTIDE SEQUENCE [LARGE SCALE GENOMIC DNA]</scope>
    <source>
        <strain evidence="3">ATCC 38327</strain>
    </source>
</reference>
<evidence type="ECO:0000256" key="1">
    <source>
        <dbReference type="SAM" id="MobiDB-lite"/>
    </source>
</evidence>
<dbReference type="Proteomes" id="UP000054350">
    <property type="component" value="Unassembled WGS sequence"/>
</dbReference>
<dbReference type="EMBL" id="GG745345">
    <property type="protein sequence ID" value="KNE64863.1"/>
    <property type="molecule type" value="Genomic_DNA"/>
</dbReference>
<feature type="region of interest" description="Disordered" evidence="1">
    <location>
        <begin position="99"/>
        <end position="121"/>
    </location>
</feature>
<dbReference type="VEuPathDB" id="FungiDB:AMAG_19292"/>
<feature type="compositionally biased region" description="Low complexity" evidence="1">
    <location>
        <begin position="107"/>
        <end position="121"/>
    </location>
</feature>
<gene>
    <name evidence="2" type="ORF">AMAG_19292</name>
</gene>
<evidence type="ECO:0000313" key="2">
    <source>
        <dbReference type="EMBL" id="KNE64863.1"/>
    </source>
</evidence>
<accession>A0A0L0SQP6</accession>
<sequence length="121" mass="13055">MVSPPGCCGALGVTRSQQVETRRPSTLISSVLRGSRSGRPVRVNLPRRVHAEARPLRTASQRVILSTPAGLDLAHSFALSADLVPVGCQSHHRNVCARRYASRARPRAPAGQPPLLARSHR</sequence>
<keyword evidence="3" id="KW-1185">Reference proteome</keyword>
<name>A0A0L0SQP6_ALLM3</name>
<reference evidence="2 3" key="1">
    <citation type="submission" date="2009-11" db="EMBL/GenBank/DDBJ databases">
        <title>Annotation of Allomyces macrogynus ATCC 38327.</title>
        <authorList>
            <consortium name="The Broad Institute Genome Sequencing Platform"/>
            <person name="Russ C."/>
            <person name="Cuomo C."/>
            <person name="Burger G."/>
            <person name="Gray M.W."/>
            <person name="Holland P.W.H."/>
            <person name="King N."/>
            <person name="Lang F.B.F."/>
            <person name="Roger A.J."/>
            <person name="Ruiz-Trillo I."/>
            <person name="Young S.K."/>
            <person name="Zeng Q."/>
            <person name="Gargeya S."/>
            <person name="Fitzgerald M."/>
            <person name="Haas B."/>
            <person name="Abouelleil A."/>
            <person name="Alvarado L."/>
            <person name="Arachchi H.M."/>
            <person name="Berlin A."/>
            <person name="Chapman S.B."/>
            <person name="Gearin G."/>
            <person name="Goldberg J."/>
            <person name="Griggs A."/>
            <person name="Gujja S."/>
            <person name="Hansen M."/>
            <person name="Heiman D."/>
            <person name="Howarth C."/>
            <person name="Larimer J."/>
            <person name="Lui A."/>
            <person name="MacDonald P.J.P."/>
            <person name="McCowen C."/>
            <person name="Montmayeur A."/>
            <person name="Murphy C."/>
            <person name="Neiman D."/>
            <person name="Pearson M."/>
            <person name="Priest M."/>
            <person name="Roberts A."/>
            <person name="Saif S."/>
            <person name="Shea T."/>
            <person name="Sisk P."/>
            <person name="Stolte C."/>
            <person name="Sykes S."/>
            <person name="Wortman J."/>
            <person name="Nusbaum C."/>
            <person name="Birren B."/>
        </authorList>
    </citation>
    <scope>NUCLEOTIDE SEQUENCE [LARGE SCALE GENOMIC DNA]</scope>
    <source>
        <strain evidence="2 3">ATCC 38327</strain>
    </source>
</reference>
<evidence type="ECO:0000313" key="3">
    <source>
        <dbReference type="Proteomes" id="UP000054350"/>
    </source>
</evidence>
<protein>
    <submittedName>
        <fullName evidence="2">Uncharacterized protein</fullName>
    </submittedName>
</protein>
<organism evidence="2 3">
    <name type="scientific">Allomyces macrogynus (strain ATCC 38327)</name>
    <name type="common">Allomyces javanicus var. macrogynus</name>
    <dbReference type="NCBI Taxonomy" id="578462"/>
    <lineage>
        <taxon>Eukaryota</taxon>
        <taxon>Fungi</taxon>
        <taxon>Fungi incertae sedis</taxon>
        <taxon>Blastocladiomycota</taxon>
        <taxon>Blastocladiomycetes</taxon>
        <taxon>Blastocladiales</taxon>
        <taxon>Blastocladiaceae</taxon>
        <taxon>Allomyces</taxon>
    </lineage>
</organism>